<dbReference type="SMART" id="SM00852">
    <property type="entry name" value="MoCF_biosynth"/>
    <property type="match status" value="2"/>
</dbReference>
<feature type="compositionally biased region" description="Polar residues" evidence="6">
    <location>
        <begin position="597"/>
        <end position="610"/>
    </location>
</feature>
<dbReference type="VEuPathDB" id="FungiDB:G647_07084"/>
<dbReference type="OrthoDB" id="4349954at2759"/>
<dbReference type="GO" id="GO:0061598">
    <property type="term" value="F:molybdopterin adenylyltransferase activity"/>
    <property type="evidence" value="ECO:0007669"/>
    <property type="project" value="UniProtKB-UniRule"/>
</dbReference>
<evidence type="ECO:0000256" key="2">
    <source>
        <dbReference type="ARBA" id="ARBA00007589"/>
    </source>
</evidence>
<keyword evidence="5" id="KW-0460">Magnesium</keyword>
<proteinExistence type="inferred from homology"/>
<dbReference type="VEuPathDB" id="FungiDB:CLCR_05532"/>
<comment type="similarity">
    <text evidence="5">Belongs to the MoeA family.</text>
</comment>
<dbReference type="SUPFAM" id="SSF63882">
    <property type="entry name" value="MoeA N-terminal region -like"/>
    <property type="match status" value="1"/>
</dbReference>
<gene>
    <name evidence="8" type="ORF">CLCR_05532</name>
</gene>
<feature type="domain" description="MoaB/Mog" evidence="7">
    <location>
        <begin position="7"/>
        <end position="166"/>
    </location>
</feature>
<feature type="domain" description="MoaB/Mog" evidence="7">
    <location>
        <begin position="467"/>
        <end position="655"/>
    </location>
</feature>
<name>A0A1C1C7A3_9EURO</name>
<dbReference type="CDD" id="cd00887">
    <property type="entry name" value="MoeA"/>
    <property type="match status" value="1"/>
</dbReference>
<dbReference type="STRING" id="86049.A0A1C1C7A3"/>
<dbReference type="InterPro" id="IPR036425">
    <property type="entry name" value="MoaB/Mog-like_dom_sf"/>
</dbReference>
<dbReference type="GO" id="GO:0006777">
    <property type="term" value="P:Mo-molybdopterin cofactor biosynthetic process"/>
    <property type="evidence" value="ECO:0007669"/>
    <property type="project" value="UniProtKB-UniRule"/>
</dbReference>
<feature type="region of interest" description="Disordered" evidence="6">
    <location>
        <begin position="592"/>
        <end position="625"/>
    </location>
</feature>
<keyword evidence="9" id="KW-1185">Reference proteome</keyword>
<keyword evidence="5" id="KW-0500">Molybdenum</keyword>
<dbReference type="Gene3D" id="2.40.340.10">
    <property type="entry name" value="MoeA, C-terminal, domain IV"/>
    <property type="match status" value="1"/>
</dbReference>
<evidence type="ECO:0000256" key="6">
    <source>
        <dbReference type="SAM" id="MobiDB-lite"/>
    </source>
</evidence>
<dbReference type="PROSITE" id="PS01079">
    <property type="entry name" value="MOCF_BIOSYNTHESIS_2"/>
    <property type="match status" value="1"/>
</dbReference>
<keyword evidence="4 5" id="KW-0501">Molybdenum cofactor biosynthesis</keyword>
<evidence type="ECO:0000256" key="1">
    <source>
        <dbReference type="ARBA" id="ARBA00005046"/>
    </source>
</evidence>
<comment type="caution">
    <text evidence="8">The sequence shown here is derived from an EMBL/GenBank/DDBJ whole genome shotgun (WGS) entry which is preliminary data.</text>
</comment>
<dbReference type="InterPro" id="IPR001453">
    <property type="entry name" value="MoaB/Mog_dom"/>
</dbReference>
<dbReference type="SUPFAM" id="SSF63867">
    <property type="entry name" value="MoeA C-terminal domain-like"/>
    <property type="match status" value="1"/>
</dbReference>
<comment type="pathway">
    <text evidence="1 5">Cofactor biosynthesis; molybdopterin biosynthesis.</text>
</comment>
<dbReference type="PANTHER" id="PTHR10192">
    <property type="entry name" value="MOLYBDOPTERIN BIOSYNTHESIS PROTEIN"/>
    <property type="match status" value="1"/>
</dbReference>
<dbReference type="Pfam" id="PF03454">
    <property type="entry name" value="MoeA_C"/>
    <property type="match status" value="1"/>
</dbReference>
<dbReference type="Gene3D" id="2.170.190.11">
    <property type="entry name" value="Molybdopterin biosynthesis moea protein, domain 3"/>
    <property type="match status" value="1"/>
</dbReference>
<comment type="catalytic activity">
    <reaction evidence="5">
        <text>molybdopterin + ATP + H(+) = adenylyl-molybdopterin + diphosphate</text>
        <dbReference type="Rhea" id="RHEA:31331"/>
        <dbReference type="ChEBI" id="CHEBI:15378"/>
        <dbReference type="ChEBI" id="CHEBI:30616"/>
        <dbReference type="ChEBI" id="CHEBI:33019"/>
        <dbReference type="ChEBI" id="CHEBI:58698"/>
        <dbReference type="ChEBI" id="CHEBI:62727"/>
    </reaction>
</comment>
<organism evidence="8 9">
    <name type="scientific">Cladophialophora carrionii</name>
    <dbReference type="NCBI Taxonomy" id="86049"/>
    <lineage>
        <taxon>Eukaryota</taxon>
        <taxon>Fungi</taxon>
        <taxon>Dikarya</taxon>
        <taxon>Ascomycota</taxon>
        <taxon>Pezizomycotina</taxon>
        <taxon>Eurotiomycetes</taxon>
        <taxon>Chaetothyriomycetidae</taxon>
        <taxon>Chaetothyriales</taxon>
        <taxon>Herpotrichiellaceae</taxon>
        <taxon>Cladophialophora</taxon>
    </lineage>
</organism>
<dbReference type="GO" id="GO:0061599">
    <property type="term" value="F:molybdopterin molybdotransferase activity"/>
    <property type="evidence" value="ECO:0007669"/>
    <property type="project" value="UniProtKB-UniRule"/>
</dbReference>
<dbReference type="Pfam" id="PF00994">
    <property type="entry name" value="MoCF_biosynth"/>
    <property type="match status" value="2"/>
</dbReference>
<dbReference type="Gene3D" id="3.40.980.10">
    <property type="entry name" value="MoaB/Mog-like domain"/>
    <property type="match status" value="2"/>
</dbReference>
<dbReference type="PROSITE" id="PS01078">
    <property type="entry name" value="MOCF_BIOSYNTHESIS_1"/>
    <property type="match status" value="1"/>
</dbReference>
<feature type="region of interest" description="Disordered" evidence="6">
    <location>
        <begin position="189"/>
        <end position="261"/>
    </location>
</feature>
<dbReference type="InterPro" id="IPR005111">
    <property type="entry name" value="MoeA_C_domain_IV"/>
</dbReference>
<comment type="cofactor">
    <cofactor evidence="5">
        <name>Mg(2+)</name>
        <dbReference type="ChEBI" id="CHEBI:18420"/>
    </cofactor>
</comment>
<dbReference type="GO" id="GO:0005524">
    <property type="term" value="F:ATP binding"/>
    <property type="evidence" value="ECO:0007669"/>
    <property type="project" value="UniProtKB-UniRule"/>
</dbReference>
<dbReference type="Gene3D" id="3.90.105.10">
    <property type="entry name" value="Molybdopterin biosynthesis moea protein, domain 2"/>
    <property type="match status" value="1"/>
</dbReference>
<evidence type="ECO:0000256" key="5">
    <source>
        <dbReference type="RuleBase" id="RU365090"/>
    </source>
</evidence>
<dbReference type="Proteomes" id="UP000094526">
    <property type="component" value="Unassembled WGS sequence"/>
</dbReference>
<dbReference type="UniPathway" id="UPA00344"/>
<comment type="similarity">
    <text evidence="2">In the N-terminal section; belongs to the MoaB/Mog family.</text>
</comment>
<dbReference type="Pfam" id="PF03453">
    <property type="entry name" value="MoeA_N"/>
    <property type="match status" value="1"/>
</dbReference>
<sequence>MALLRPAILVISDTAASDPSTDKAIPTLSDVLAHDGAGKWTEPLTAIVKDDVVEIQRAVRAWTDTESNNSSGGGGGGGVVNLVITTGGTGFARRDFTPEAIAPLLHRQAPGIVHAMLAASFQVTPFAMMARPVAGVRNQSIVITLPGSPKGAKENLQAVVKLLPHACFQAAGEDSRVAHIGGVKKLEREAGVVSPSANSAPPGKSSMDNHSHSHSHSHQHDHSHEHNHSHGHRVPKAHTTPAERPQLQSNDPRLGASQRYRSSPYPMLSVSEAVSVILQNTPPPTVEVRDLSPDLVGYVVAEDIYAKEAVPAYRASLVDGYAVIVPDKSSADVSGKQSGPGTGIKGTFPVASVSHAQATSLPPPLQPGQIARITTGAPLPENANAVVMVEDTVIATLSPDGLEEQTVEILTDKIVPGENIREPGSDVQLNDLVLAKGTQLTPLGGEIGVLAASGTRHVPVYRKPRVGVLSTGDEVTDITHPGPLTGGMIRDSNRPALLSLIRGWNLCEEVVDLHVARDTPAQELELKLRDAFRLHGVDVVVTTGGVSMGELDLLKPTIERALGGTVHFGRVSMKPGKPTTFASVSIKDKGKDKDVTLRSSASATTDTNADSSEPPSEPPSDTRHGRRRRLIFGLPGNPASALVTANLFLLPCLQKLVGVPAPTGLPRVKVRLQGRLRCDAARTEYHRAVVAVDPSSSSSDGRLVARSTGMQRSSRVGSVASANALLVMPAKDGFVDEGAECEALMMGLVRGY</sequence>
<dbReference type="InterPro" id="IPR008284">
    <property type="entry name" value="MoCF_biosynth_CS"/>
</dbReference>
<keyword evidence="5" id="KW-0479">Metal-binding</keyword>
<evidence type="ECO:0000313" key="9">
    <source>
        <dbReference type="Proteomes" id="UP000094526"/>
    </source>
</evidence>
<dbReference type="GO" id="GO:0005829">
    <property type="term" value="C:cytosol"/>
    <property type="evidence" value="ECO:0007669"/>
    <property type="project" value="TreeGrafter"/>
</dbReference>
<dbReference type="PANTHER" id="PTHR10192:SF5">
    <property type="entry name" value="GEPHYRIN"/>
    <property type="match status" value="1"/>
</dbReference>
<evidence type="ECO:0000313" key="8">
    <source>
        <dbReference type="EMBL" id="OCT44390.1"/>
    </source>
</evidence>
<evidence type="ECO:0000259" key="7">
    <source>
        <dbReference type="SMART" id="SM00852"/>
    </source>
</evidence>
<dbReference type="InterPro" id="IPR005110">
    <property type="entry name" value="MoeA_linker/N"/>
</dbReference>
<dbReference type="SUPFAM" id="SSF53218">
    <property type="entry name" value="Molybdenum cofactor biosynthesis proteins"/>
    <property type="match status" value="2"/>
</dbReference>
<comment type="similarity">
    <text evidence="3">In the C-terminal section; belongs to the MoeA family.</text>
</comment>
<dbReference type="InterPro" id="IPR036688">
    <property type="entry name" value="MoeA_C_domain_IV_sf"/>
</dbReference>
<dbReference type="EMBL" id="LGRB01000020">
    <property type="protein sequence ID" value="OCT44390.1"/>
    <property type="molecule type" value="Genomic_DNA"/>
</dbReference>
<evidence type="ECO:0000256" key="3">
    <source>
        <dbReference type="ARBA" id="ARBA00008339"/>
    </source>
</evidence>
<keyword evidence="5" id="KW-0808">Transferase</keyword>
<evidence type="ECO:0000256" key="4">
    <source>
        <dbReference type="ARBA" id="ARBA00023150"/>
    </source>
</evidence>
<dbReference type="NCBIfam" id="TIGR00177">
    <property type="entry name" value="molyb_syn"/>
    <property type="match status" value="1"/>
</dbReference>
<dbReference type="GO" id="GO:0046872">
    <property type="term" value="F:metal ion binding"/>
    <property type="evidence" value="ECO:0007669"/>
    <property type="project" value="UniProtKB-UniRule"/>
</dbReference>
<comment type="function">
    <text evidence="5">Catalyzes two steps in the biosynthesis of the molybdenum cofactor. In the first step, molybdopterin is adenylated. Subsequently, molybdate is inserted into adenylated molybdopterin and AMP is released.</text>
</comment>
<dbReference type="CDD" id="cd00886">
    <property type="entry name" value="MogA_MoaB"/>
    <property type="match status" value="1"/>
</dbReference>
<feature type="compositionally biased region" description="Basic and acidic residues" evidence="6">
    <location>
        <begin position="218"/>
        <end position="228"/>
    </location>
</feature>
<dbReference type="eggNOG" id="KOG2371">
    <property type="taxonomic scope" value="Eukaryota"/>
</dbReference>
<accession>A0A1C1C7A3</accession>
<dbReference type="AlphaFoldDB" id="A0A1C1C7A3"/>
<reference evidence="9" key="1">
    <citation type="submission" date="2015-07" db="EMBL/GenBank/DDBJ databases">
        <authorList>
            <person name="Teixeira M.M."/>
            <person name="Souza R.C."/>
            <person name="Almeida L.G."/>
            <person name="Vicente V.A."/>
            <person name="de Hoog S."/>
            <person name="Bocca A.L."/>
            <person name="de Almeida S.R."/>
            <person name="Vasconcelos A.T."/>
            <person name="Felipe M.S."/>
        </authorList>
    </citation>
    <scope>NUCLEOTIDE SEQUENCE [LARGE SCALE GENOMIC DNA]</scope>
    <source>
        <strain evidence="9">KSF</strain>
    </source>
</reference>
<dbReference type="InterPro" id="IPR038987">
    <property type="entry name" value="MoeA-like"/>
</dbReference>
<protein>
    <submittedName>
        <fullName evidence="8">Putative molybdenum cofactor biosynthesis protein Gephyrin</fullName>
    </submittedName>
</protein>
<comment type="catalytic activity">
    <reaction evidence="5">
        <text>adenylyl-molybdopterin + molybdate = Mo-molybdopterin + AMP + H(+)</text>
        <dbReference type="Rhea" id="RHEA:35047"/>
        <dbReference type="ChEBI" id="CHEBI:15378"/>
        <dbReference type="ChEBI" id="CHEBI:36264"/>
        <dbReference type="ChEBI" id="CHEBI:62727"/>
        <dbReference type="ChEBI" id="CHEBI:71302"/>
        <dbReference type="ChEBI" id="CHEBI:456215"/>
    </reaction>
</comment>
<dbReference type="InterPro" id="IPR036135">
    <property type="entry name" value="MoeA_linker/N_sf"/>
</dbReference>